<sequence>MVIKLSPRQETTFRAIINTYVAPLSAEEEKTLRKLAQQSSVKDEELEALAGAAGTDLDVAVTDGLGFMERATHPTVHSTVLLVLTILSTTIGTFLLTGHLTALANLSRPQKEKALLRWKASWLPPLRQLYKLFGYMSLYPSYSRSDVLRRAIGYPYTNGIDPAPAKEKLADHQVASPYYMQSLEEAAALQMEEFDVIIVGSGAGGGVIAAQVASAGKSVLVIEKGKYYQDHELGPDEISGFTKVYESQGLYSSKEGSLGIVSGSTLGGGTTVNWAASLKPYDYVLDEWAEVTGKLFDKEAFKKDLETVTKRIGATTEGIEHSTPNKLLKEGCEKLGVDVHDIPQNTHGLRHDCKVCFVGCRDGVKQGTANSWLRDAEAHSARFMDQTEVKRVICKDGVATGVACDFQGTHLEFKAKVVVVSAGSLHTPNVLRRSGLNNKHLGQHLRVHPATIIQGVYDTNQDAFEGPIMTAVSDVPNNKDHYGAKIEVPSVHPALAAIGIPWRGALDHKMTMLKYRRTIPFVVIGRDMDSKHTVYEENNKLVVTSQMSKHDADAMILGIIRGFRVMAVTGAKELYHSQFAVDPFRFDDNVDPADAVNDPKFLAWLDSIKKHGMPDGTFTAHLMGTCRMGKDAKVSAARVTGETWEVKNLFVGDGSLFISASGVNPMVTIEALALGVSRNVIERLNE</sequence>
<keyword evidence="10 12" id="KW-0560">Oxidoreductase</keyword>
<keyword evidence="9 14" id="KW-1133">Transmembrane helix</keyword>
<keyword evidence="8" id="KW-0274">FAD</keyword>
<comment type="catalytic activity">
    <reaction evidence="1 12">
        <text>a long-chain primary fatty alcohol + O2 = a long-chain fatty aldehyde + H2O2</text>
        <dbReference type="Rhea" id="RHEA:22756"/>
        <dbReference type="ChEBI" id="CHEBI:15379"/>
        <dbReference type="ChEBI" id="CHEBI:16240"/>
        <dbReference type="ChEBI" id="CHEBI:17176"/>
        <dbReference type="ChEBI" id="CHEBI:77396"/>
        <dbReference type="EC" id="1.1.3.20"/>
    </reaction>
</comment>
<evidence type="ECO:0000256" key="1">
    <source>
        <dbReference type="ARBA" id="ARBA00000920"/>
    </source>
</evidence>
<dbReference type="InterPro" id="IPR007867">
    <property type="entry name" value="GMC_OxRtase_C"/>
</dbReference>
<comment type="similarity">
    <text evidence="4 12">Belongs to the GMC oxidoreductase family.</text>
</comment>
<dbReference type="GO" id="GO:0046577">
    <property type="term" value="F:long-chain-alcohol oxidase activity"/>
    <property type="evidence" value="ECO:0007669"/>
    <property type="project" value="UniProtKB-EC"/>
</dbReference>
<keyword evidence="7 14" id="KW-0812">Transmembrane</keyword>
<dbReference type="Pfam" id="PF05199">
    <property type="entry name" value="GMC_oxred_C"/>
    <property type="match status" value="1"/>
</dbReference>
<evidence type="ECO:0000259" key="15">
    <source>
        <dbReference type="Pfam" id="PF00732"/>
    </source>
</evidence>
<reference evidence="18 19" key="1">
    <citation type="submission" date="2016-07" db="EMBL/GenBank/DDBJ databases">
        <title>Pervasive Adenine N6-methylation of Active Genes in Fungi.</title>
        <authorList>
            <consortium name="DOE Joint Genome Institute"/>
            <person name="Mondo S.J."/>
            <person name="Dannebaum R.O."/>
            <person name="Kuo R.C."/>
            <person name="Labutti K."/>
            <person name="Haridas S."/>
            <person name="Kuo A."/>
            <person name="Salamov A."/>
            <person name="Ahrendt S.R."/>
            <person name="Lipzen A."/>
            <person name="Sullivan W."/>
            <person name="Andreopoulos W.B."/>
            <person name="Clum A."/>
            <person name="Lindquist E."/>
            <person name="Daum C."/>
            <person name="Ramamoorthy G.K."/>
            <person name="Gryganskyi A."/>
            <person name="Culley D."/>
            <person name="Magnuson J.K."/>
            <person name="James T.Y."/>
            <person name="O'Malley M.A."/>
            <person name="Stajich J.E."/>
            <person name="Spatafora J.W."/>
            <person name="Visel A."/>
            <person name="Grigoriev I.V."/>
        </authorList>
    </citation>
    <scope>NUCLEOTIDE SEQUENCE [LARGE SCALE GENOMIC DNA]</scope>
    <source>
        <strain evidence="18 19">NRRL 1336</strain>
    </source>
</reference>
<keyword evidence="6" id="KW-0285">Flavoprotein</keyword>
<evidence type="ECO:0000256" key="2">
    <source>
        <dbReference type="ARBA" id="ARBA00003842"/>
    </source>
</evidence>
<feature type="domain" description="FAD-dependent oxidoreductase 2 FAD-binding" evidence="16">
    <location>
        <begin position="195"/>
        <end position="227"/>
    </location>
</feature>
<evidence type="ECO:0000256" key="6">
    <source>
        <dbReference type="ARBA" id="ARBA00022630"/>
    </source>
</evidence>
<evidence type="ECO:0000256" key="8">
    <source>
        <dbReference type="ARBA" id="ARBA00022827"/>
    </source>
</evidence>
<dbReference type="InterPro" id="IPR012400">
    <property type="entry name" value="Long_Oxdase"/>
</dbReference>
<evidence type="ECO:0000256" key="11">
    <source>
        <dbReference type="ARBA" id="ARBA00023136"/>
    </source>
</evidence>
<evidence type="ECO:0000256" key="10">
    <source>
        <dbReference type="ARBA" id="ARBA00023002"/>
    </source>
</evidence>
<evidence type="ECO:0000313" key="18">
    <source>
        <dbReference type="EMBL" id="ORZ16251.1"/>
    </source>
</evidence>
<evidence type="ECO:0000256" key="4">
    <source>
        <dbReference type="ARBA" id="ARBA00010790"/>
    </source>
</evidence>
<dbReference type="AlphaFoldDB" id="A0A1X2IGH7"/>
<dbReference type="SUPFAM" id="SSF51905">
    <property type="entry name" value="FAD/NAD(P)-binding domain"/>
    <property type="match status" value="1"/>
</dbReference>
<dbReference type="Pfam" id="PF00890">
    <property type="entry name" value="FAD_binding_2"/>
    <property type="match status" value="1"/>
</dbReference>
<gene>
    <name evidence="18" type="ORF">BCR42DRAFT_414659</name>
</gene>
<dbReference type="EMBL" id="MCGE01000011">
    <property type="protein sequence ID" value="ORZ16251.1"/>
    <property type="molecule type" value="Genomic_DNA"/>
</dbReference>
<evidence type="ECO:0000256" key="5">
    <source>
        <dbReference type="ARBA" id="ARBA00013125"/>
    </source>
</evidence>
<feature type="domain" description="Glucose-methanol-choline oxidoreductase C-terminal" evidence="17">
    <location>
        <begin position="541"/>
        <end position="673"/>
    </location>
</feature>
<keyword evidence="11 14" id="KW-0472">Membrane</keyword>
<dbReference type="GO" id="GO:0016020">
    <property type="term" value="C:membrane"/>
    <property type="evidence" value="ECO:0007669"/>
    <property type="project" value="UniProtKB-SubCell"/>
</dbReference>
<proteinExistence type="inferred from homology"/>
<feature type="transmembrane region" description="Helical" evidence="14">
    <location>
        <begin position="80"/>
        <end position="104"/>
    </location>
</feature>
<evidence type="ECO:0000259" key="17">
    <source>
        <dbReference type="Pfam" id="PF05199"/>
    </source>
</evidence>
<feature type="active site" description="Proton acceptor" evidence="13">
    <location>
        <position position="621"/>
    </location>
</feature>
<dbReference type="OrthoDB" id="2282001at2759"/>
<keyword evidence="19" id="KW-1185">Reference proteome</keyword>
<comment type="function">
    <text evidence="2">Long-chain fatty alcohol oxidase involved in the omega-oxidation pathway of lipid degradation.</text>
</comment>
<accession>A0A1X2IGH7</accession>
<dbReference type="EC" id="1.1.3.20" evidence="5 12"/>
<evidence type="ECO:0000259" key="16">
    <source>
        <dbReference type="Pfam" id="PF00890"/>
    </source>
</evidence>
<organism evidence="18 19">
    <name type="scientific">Absidia repens</name>
    <dbReference type="NCBI Taxonomy" id="90262"/>
    <lineage>
        <taxon>Eukaryota</taxon>
        <taxon>Fungi</taxon>
        <taxon>Fungi incertae sedis</taxon>
        <taxon>Mucoromycota</taxon>
        <taxon>Mucoromycotina</taxon>
        <taxon>Mucoromycetes</taxon>
        <taxon>Mucorales</taxon>
        <taxon>Cunninghamellaceae</taxon>
        <taxon>Absidia</taxon>
    </lineage>
</organism>
<evidence type="ECO:0000256" key="14">
    <source>
        <dbReference type="SAM" id="Phobius"/>
    </source>
</evidence>
<evidence type="ECO:0000256" key="12">
    <source>
        <dbReference type="PIRNR" id="PIRNR028937"/>
    </source>
</evidence>
<evidence type="ECO:0000256" key="9">
    <source>
        <dbReference type="ARBA" id="ARBA00022989"/>
    </source>
</evidence>
<dbReference type="PIRSF" id="PIRSF028937">
    <property type="entry name" value="Lg_Ch_AO"/>
    <property type="match status" value="1"/>
</dbReference>
<dbReference type="Proteomes" id="UP000193560">
    <property type="component" value="Unassembled WGS sequence"/>
</dbReference>
<dbReference type="Gene3D" id="3.50.50.60">
    <property type="entry name" value="FAD/NAD(P)-binding domain"/>
    <property type="match status" value="2"/>
</dbReference>
<evidence type="ECO:0000256" key="13">
    <source>
        <dbReference type="PIRSR" id="PIRSR028937-1"/>
    </source>
</evidence>
<dbReference type="InterPro" id="IPR036188">
    <property type="entry name" value="FAD/NAD-bd_sf"/>
</dbReference>
<protein>
    <recommendedName>
        <fullName evidence="5 12">Long-chain-alcohol oxidase</fullName>
        <ecNumber evidence="5 12">1.1.3.20</ecNumber>
    </recommendedName>
</protein>
<comment type="subcellular location">
    <subcellularLocation>
        <location evidence="3">Membrane</location>
    </subcellularLocation>
</comment>
<dbReference type="InterPro" id="IPR003953">
    <property type="entry name" value="FAD-dep_OxRdtase_2_FAD-bd"/>
</dbReference>
<evidence type="ECO:0000256" key="7">
    <source>
        <dbReference type="ARBA" id="ARBA00022692"/>
    </source>
</evidence>
<name>A0A1X2IGH7_9FUNG</name>
<feature type="domain" description="Glucose-methanol-choline oxidoreductase N-terminal" evidence="15">
    <location>
        <begin position="242"/>
        <end position="450"/>
    </location>
</feature>
<dbReference type="PANTHER" id="PTHR46056">
    <property type="entry name" value="LONG-CHAIN-ALCOHOL OXIDASE"/>
    <property type="match status" value="1"/>
</dbReference>
<comment type="caution">
    <text evidence="18">The sequence shown here is derived from an EMBL/GenBank/DDBJ whole genome shotgun (WGS) entry which is preliminary data.</text>
</comment>
<dbReference type="InterPro" id="IPR000172">
    <property type="entry name" value="GMC_OxRdtase_N"/>
</dbReference>
<dbReference type="PANTHER" id="PTHR46056:SF12">
    <property type="entry name" value="LONG-CHAIN-ALCOHOL OXIDASE"/>
    <property type="match status" value="1"/>
</dbReference>
<dbReference type="GO" id="GO:0050660">
    <property type="term" value="F:flavin adenine dinucleotide binding"/>
    <property type="evidence" value="ECO:0007669"/>
    <property type="project" value="InterPro"/>
</dbReference>
<dbReference type="Pfam" id="PF00732">
    <property type="entry name" value="GMC_oxred_N"/>
    <property type="match status" value="1"/>
</dbReference>
<evidence type="ECO:0000256" key="3">
    <source>
        <dbReference type="ARBA" id="ARBA00004370"/>
    </source>
</evidence>
<evidence type="ECO:0000313" key="19">
    <source>
        <dbReference type="Proteomes" id="UP000193560"/>
    </source>
</evidence>